<feature type="domain" description="Carrier" evidence="1">
    <location>
        <begin position="1"/>
        <end position="81"/>
    </location>
</feature>
<dbReference type="Gene3D" id="1.10.1200.10">
    <property type="entry name" value="ACP-like"/>
    <property type="match status" value="1"/>
</dbReference>
<dbReference type="InterPro" id="IPR009081">
    <property type="entry name" value="PP-bd_ACP"/>
</dbReference>
<accession>A0A1Y6D3L5</accession>
<dbReference type="Pfam" id="PF00550">
    <property type="entry name" value="PP-binding"/>
    <property type="match status" value="1"/>
</dbReference>
<proteinExistence type="predicted"/>
<protein>
    <submittedName>
        <fullName evidence="2">Acyl carrier protein</fullName>
    </submittedName>
</protein>
<dbReference type="InterPro" id="IPR036736">
    <property type="entry name" value="ACP-like_sf"/>
</dbReference>
<dbReference type="RefSeq" id="WP_085216003.1">
    <property type="nucleotide sequence ID" value="NZ_FXAM01000001.1"/>
</dbReference>
<dbReference type="Proteomes" id="UP000192923">
    <property type="component" value="Unassembled WGS sequence"/>
</dbReference>
<organism evidence="2 3">
    <name type="scientific">Methylomagnum ishizawai</name>
    <dbReference type="NCBI Taxonomy" id="1760988"/>
    <lineage>
        <taxon>Bacteria</taxon>
        <taxon>Pseudomonadati</taxon>
        <taxon>Pseudomonadota</taxon>
        <taxon>Gammaproteobacteria</taxon>
        <taxon>Methylococcales</taxon>
        <taxon>Methylococcaceae</taxon>
        <taxon>Methylomagnum</taxon>
    </lineage>
</organism>
<dbReference type="PROSITE" id="PS50075">
    <property type="entry name" value="CARRIER"/>
    <property type="match status" value="1"/>
</dbReference>
<dbReference type="AlphaFoldDB" id="A0A1Y6D3L5"/>
<dbReference type="STRING" id="1760988.SAMN02949497_4610"/>
<dbReference type="SUPFAM" id="SSF47336">
    <property type="entry name" value="ACP-like"/>
    <property type="match status" value="1"/>
</dbReference>
<keyword evidence="3" id="KW-1185">Reference proteome</keyword>
<reference evidence="2 3" key="1">
    <citation type="submission" date="2016-12" db="EMBL/GenBank/DDBJ databases">
        <authorList>
            <person name="Song W.-J."/>
            <person name="Kurnit D.M."/>
        </authorList>
    </citation>
    <scope>NUCLEOTIDE SEQUENCE [LARGE SCALE GENOMIC DNA]</scope>
    <source>
        <strain evidence="2 3">175</strain>
    </source>
</reference>
<dbReference type="OrthoDB" id="2625323at2"/>
<gene>
    <name evidence="2" type="ORF">SAMN02949497_4610</name>
</gene>
<dbReference type="EMBL" id="FXAM01000001">
    <property type="protein sequence ID" value="SMF97191.1"/>
    <property type="molecule type" value="Genomic_DNA"/>
</dbReference>
<evidence type="ECO:0000313" key="2">
    <source>
        <dbReference type="EMBL" id="SMF97191.1"/>
    </source>
</evidence>
<evidence type="ECO:0000313" key="3">
    <source>
        <dbReference type="Proteomes" id="UP000192923"/>
    </source>
</evidence>
<sequence>MDKNTVIAQLAAHLQHSAPEQTGELTPDTPLLDDWFAHSMEVIQMVLFLEQRFGIKLGDADISADNFETLDALSDFVLAKLAG</sequence>
<name>A0A1Y6D3L5_9GAMM</name>
<evidence type="ECO:0000259" key="1">
    <source>
        <dbReference type="PROSITE" id="PS50075"/>
    </source>
</evidence>